<keyword evidence="13" id="KW-0966">Cell projection</keyword>
<feature type="transmembrane region" description="Helical" evidence="14">
    <location>
        <begin position="6"/>
        <end position="28"/>
    </location>
</feature>
<evidence type="ECO:0000256" key="12">
    <source>
        <dbReference type="ARBA" id="ARBA00023180"/>
    </source>
</evidence>
<keyword evidence="9 14" id="KW-1133">Transmembrane helix</keyword>
<reference evidence="15" key="1">
    <citation type="submission" date="2022-01" db="EMBL/GenBank/DDBJ databases">
        <authorList>
            <person name="King R."/>
        </authorList>
    </citation>
    <scope>NUCLEOTIDE SEQUENCE</scope>
</reference>
<evidence type="ECO:0000256" key="11">
    <source>
        <dbReference type="ARBA" id="ARBA00023136"/>
    </source>
</evidence>
<keyword evidence="6" id="KW-0926">Vacuole</keyword>
<name>A0A9P0GFV5_9CUCU</name>
<feature type="transmembrane region" description="Helical" evidence="14">
    <location>
        <begin position="40"/>
        <end position="67"/>
    </location>
</feature>
<evidence type="ECO:0000256" key="2">
    <source>
        <dbReference type="ARBA" id="ARBA00004128"/>
    </source>
</evidence>
<dbReference type="Pfam" id="PF14935">
    <property type="entry name" value="TMEM138"/>
    <property type="match status" value="1"/>
</dbReference>
<evidence type="ECO:0000256" key="3">
    <source>
        <dbReference type="ARBA" id="ARBA00004138"/>
    </source>
</evidence>
<evidence type="ECO:0000313" key="16">
    <source>
        <dbReference type="Proteomes" id="UP001153636"/>
    </source>
</evidence>
<dbReference type="PANTHER" id="PTHR13306:SF6">
    <property type="entry name" value="TRANSMEMBRANE PROTEIN 138"/>
    <property type="match status" value="1"/>
</dbReference>
<gene>
    <name evidence="15" type="ORF">PSYICH_LOCUS14333</name>
</gene>
<feature type="transmembrane region" description="Helical" evidence="14">
    <location>
        <begin position="79"/>
        <end position="102"/>
    </location>
</feature>
<dbReference type="Proteomes" id="UP001153636">
    <property type="component" value="Chromosome 8"/>
</dbReference>
<comment type="similarity">
    <text evidence="4">Belongs to the TMEM138 family.</text>
</comment>
<evidence type="ECO:0000256" key="13">
    <source>
        <dbReference type="ARBA" id="ARBA00023273"/>
    </source>
</evidence>
<evidence type="ECO:0000256" key="6">
    <source>
        <dbReference type="ARBA" id="ARBA00022554"/>
    </source>
</evidence>
<evidence type="ECO:0000256" key="1">
    <source>
        <dbReference type="ARBA" id="ARBA00003709"/>
    </source>
</evidence>
<dbReference type="GO" id="GO:0005929">
    <property type="term" value="C:cilium"/>
    <property type="evidence" value="ECO:0007669"/>
    <property type="project" value="UniProtKB-SubCell"/>
</dbReference>
<keyword evidence="8" id="KW-0970">Cilium biogenesis/degradation</keyword>
<evidence type="ECO:0000256" key="7">
    <source>
        <dbReference type="ARBA" id="ARBA00022692"/>
    </source>
</evidence>
<keyword evidence="10" id="KW-0969">Cilium</keyword>
<evidence type="ECO:0000256" key="10">
    <source>
        <dbReference type="ARBA" id="ARBA00023069"/>
    </source>
</evidence>
<dbReference type="GO" id="GO:0030030">
    <property type="term" value="P:cell projection organization"/>
    <property type="evidence" value="ECO:0007669"/>
    <property type="project" value="UniProtKB-KW"/>
</dbReference>
<dbReference type="EMBL" id="OV651820">
    <property type="protein sequence ID" value="CAH1114395.1"/>
    <property type="molecule type" value="Genomic_DNA"/>
</dbReference>
<proteinExistence type="inferred from homology"/>
<evidence type="ECO:0000313" key="15">
    <source>
        <dbReference type="EMBL" id="CAH1114395.1"/>
    </source>
</evidence>
<dbReference type="InterPro" id="IPR024133">
    <property type="entry name" value="TM_138"/>
</dbReference>
<keyword evidence="12" id="KW-0325">Glycoprotein</keyword>
<protein>
    <recommendedName>
        <fullName evidence="5">Transmembrane protein 138</fullName>
    </recommendedName>
</protein>
<comment type="subcellular location">
    <subcellularLocation>
        <location evidence="3">Cell projection</location>
        <location evidence="3">Cilium</location>
    </subcellularLocation>
    <subcellularLocation>
        <location evidence="2">Vacuole membrane</location>
        <topology evidence="2">Multi-pass membrane protein</topology>
    </subcellularLocation>
</comment>
<dbReference type="AlphaFoldDB" id="A0A9P0GFV5"/>
<evidence type="ECO:0000256" key="9">
    <source>
        <dbReference type="ARBA" id="ARBA00022989"/>
    </source>
</evidence>
<sequence>MKLDTARYTVILSVQALLICVDWVINIVSVFVRESNAKMLVMFIAQDACLILALSALLLTFFSTYVFQNGLVYLLYDRFRMTLLVCMTYFVLTTVVNIWLLIIRWSTTRHTWHISFFVFFIVQRFMSAIYYYYYKRAALRISDPRFYEDIDLKSEKPNYHTTGQFIQQ</sequence>
<keyword evidence="16" id="KW-1185">Reference proteome</keyword>
<evidence type="ECO:0000256" key="4">
    <source>
        <dbReference type="ARBA" id="ARBA00010572"/>
    </source>
</evidence>
<evidence type="ECO:0000256" key="8">
    <source>
        <dbReference type="ARBA" id="ARBA00022794"/>
    </source>
</evidence>
<dbReference type="PANTHER" id="PTHR13306">
    <property type="entry name" value="TRANSMEMBRANE PROTEIN 138"/>
    <property type="match status" value="1"/>
</dbReference>
<accession>A0A9P0GFV5</accession>
<keyword evidence="7 14" id="KW-0812">Transmembrane</keyword>
<evidence type="ECO:0000256" key="14">
    <source>
        <dbReference type="SAM" id="Phobius"/>
    </source>
</evidence>
<organism evidence="15 16">
    <name type="scientific">Psylliodes chrysocephalus</name>
    <dbReference type="NCBI Taxonomy" id="3402493"/>
    <lineage>
        <taxon>Eukaryota</taxon>
        <taxon>Metazoa</taxon>
        <taxon>Ecdysozoa</taxon>
        <taxon>Arthropoda</taxon>
        <taxon>Hexapoda</taxon>
        <taxon>Insecta</taxon>
        <taxon>Pterygota</taxon>
        <taxon>Neoptera</taxon>
        <taxon>Endopterygota</taxon>
        <taxon>Coleoptera</taxon>
        <taxon>Polyphaga</taxon>
        <taxon>Cucujiformia</taxon>
        <taxon>Chrysomeloidea</taxon>
        <taxon>Chrysomelidae</taxon>
        <taxon>Galerucinae</taxon>
        <taxon>Alticini</taxon>
        <taxon>Psylliodes</taxon>
    </lineage>
</organism>
<dbReference type="GO" id="GO:0005774">
    <property type="term" value="C:vacuolar membrane"/>
    <property type="evidence" value="ECO:0007669"/>
    <property type="project" value="UniProtKB-SubCell"/>
</dbReference>
<keyword evidence="11 14" id="KW-0472">Membrane</keyword>
<evidence type="ECO:0000256" key="5">
    <source>
        <dbReference type="ARBA" id="ARBA00014515"/>
    </source>
</evidence>
<comment type="function">
    <text evidence="1">Required for ciliogenesis.</text>
</comment>
<feature type="transmembrane region" description="Helical" evidence="14">
    <location>
        <begin position="114"/>
        <end position="133"/>
    </location>
</feature>
<dbReference type="OrthoDB" id="189688at2759"/>